<accession>A0A0P1E1X9</accession>
<organism evidence="2 3">
    <name type="scientific">Ruegeria atlantica</name>
    <dbReference type="NCBI Taxonomy" id="81569"/>
    <lineage>
        <taxon>Bacteria</taxon>
        <taxon>Pseudomonadati</taxon>
        <taxon>Pseudomonadota</taxon>
        <taxon>Alphaproteobacteria</taxon>
        <taxon>Rhodobacterales</taxon>
        <taxon>Roseobacteraceae</taxon>
        <taxon>Ruegeria</taxon>
    </lineage>
</organism>
<dbReference type="Pfam" id="PF00668">
    <property type="entry name" value="Condensation"/>
    <property type="match status" value="1"/>
</dbReference>
<feature type="domain" description="Carrier" evidence="1">
    <location>
        <begin position="943"/>
        <end position="1017"/>
    </location>
</feature>
<dbReference type="InterPro" id="IPR010071">
    <property type="entry name" value="AA_adenyl_dom"/>
</dbReference>
<dbReference type="Pfam" id="PF00550">
    <property type="entry name" value="PP-binding"/>
    <property type="match status" value="1"/>
</dbReference>
<dbReference type="PANTHER" id="PTHR45527">
    <property type="entry name" value="NONRIBOSOMAL PEPTIDE SYNTHETASE"/>
    <property type="match status" value="1"/>
</dbReference>
<keyword evidence="3" id="KW-1185">Reference proteome</keyword>
<dbReference type="SUPFAM" id="SSF53474">
    <property type="entry name" value="alpha/beta-Hydrolases"/>
    <property type="match status" value="1"/>
</dbReference>
<dbReference type="PANTHER" id="PTHR45527:SF1">
    <property type="entry name" value="FATTY ACID SYNTHASE"/>
    <property type="match status" value="1"/>
</dbReference>
<dbReference type="Gene3D" id="3.30.559.10">
    <property type="entry name" value="Chloramphenicol acetyltransferase-like domain"/>
    <property type="match status" value="1"/>
</dbReference>
<proteinExistence type="predicted"/>
<dbReference type="Pfam" id="PF00501">
    <property type="entry name" value="AMP-binding"/>
    <property type="match status" value="1"/>
</dbReference>
<dbReference type="Gene3D" id="1.10.1200.10">
    <property type="entry name" value="ACP-like"/>
    <property type="match status" value="1"/>
</dbReference>
<dbReference type="Gene3D" id="3.40.50.1820">
    <property type="entry name" value="alpha/beta hydrolase"/>
    <property type="match status" value="1"/>
</dbReference>
<sequence>MGYPQGVADILPLSSAQRGILFHVDGEAQLHGQYVAVVSCTLRGPLDPMQLKVAMESLVKARDVFRTGFIWKGVKQPVQVIQEQVSLPWTELDWTEHSDLEQRFDDLLKLEQLRQFDLKSPPLMAVTLIKEAQDCWRFVWTIHHLISDGWSTGVSIRDLFDLYHGKSPACSIAPSFKTYLTWLKKQGPLTDTAFWTDYFVGLEAPCLLPELDSRNQSPTQVSYAERLGSDLMESVNRASAELKVTPNTVLSVAWALVLRRYLGQNDIVFGTTTAGRPPEIPNISQAVGAFISTLPVRFKIDPSQPVGALLQDHARTELKRLKHEHASLADVQSCAPFASGTPVFDTLFVNEGIQKQDFVFDDIEITGLKTAQFSNYPLALLVTPQKDLDVEVYFDPERISAEAIRSCLESYKRVLFAIANDPTTPICNLMKGGPNPVYIVPAPKAETVIHRFLQHADASPNAVAISDNHQSVTYSELSKRARQLAFSLRKAGVTEDDIVPVALPRGVDAIAAFLGVIMSGAAYVPLDLNYPEIRLSQMMETVKPRFIVTSRTSQNNLPTKSAHPVLVDVLDQAIHPDDVKLGARAYVMFTSGSENKPKGVEISHSALAVSTVARDEVYGAAPEVYLLLSSLAFDSSVAGIYWTLCTGGHLVVAEKRAEQSPNQLGELISRHNVTHTLCLPSLARALLMSVPQSDLQSLRVLIAAGEALYDSLPHELKELLPNCVLMNEYGPTEGTVWCTSFDATAFEEGPIVPIGKAIPGTWVGVFDNDDCPAEPGMTGEIIVAGHTVANGYLHDTEQTQNRFFEIGGEGILAYRTGDLGIADASGCITFLGRRDKQVKIRGHRVELSEIEAAAQVVTDQHRIAAVSLALAGSNSIILAIECGPSDPICEVTARHIEASLPEPFHPGTVVGIEVFPILPNGKLDQNALKAMVTEHLQSHVGAPPKTELEEQIAEIFSETLNTPCQTRNGNFFDLGGDSLATLSAYARGCEQEIHFEPTDLFSCPTVAELAKRVCERRAGEMFSGSESAIQISSQGTSKTTVLIAHCSVKFSRYMARSLGPDHSVVHIPSHRTEGTPVPFDRSVSDLASEAIFHLKQTNKTGPFVLCGYSAGCPIAMEMARQLGQEKTLGMILLDPPFKMVGAEPALQPLYFRSYKRLRYIIKGWKRRFKARRVVPEIKRILAEQPEAEEARIRGVEIAHELAISNFRVPRFDPPAHVFLSRGNPSLTGGDVLDTHLRDKSLYSLDMKHVELMSRPDVFATIASVISECVDRGIR</sequence>
<evidence type="ECO:0000313" key="2">
    <source>
        <dbReference type="EMBL" id="CUH41146.1"/>
    </source>
</evidence>
<dbReference type="InterPro" id="IPR001031">
    <property type="entry name" value="Thioesterase"/>
</dbReference>
<dbReference type="InterPro" id="IPR045851">
    <property type="entry name" value="AMP-bd_C_sf"/>
</dbReference>
<dbReference type="GO" id="GO:0005737">
    <property type="term" value="C:cytoplasm"/>
    <property type="evidence" value="ECO:0007669"/>
    <property type="project" value="TreeGrafter"/>
</dbReference>
<dbReference type="Gene3D" id="3.30.559.30">
    <property type="entry name" value="Nonribosomal peptide synthetase, condensation domain"/>
    <property type="match status" value="1"/>
</dbReference>
<name>A0A0P1E1X9_9RHOB</name>
<dbReference type="NCBIfam" id="TIGR01733">
    <property type="entry name" value="AA-adenyl-dom"/>
    <property type="match status" value="1"/>
</dbReference>
<dbReference type="InterPro" id="IPR036736">
    <property type="entry name" value="ACP-like_sf"/>
</dbReference>
<dbReference type="GO" id="GO:0044550">
    <property type="term" value="P:secondary metabolite biosynthetic process"/>
    <property type="evidence" value="ECO:0007669"/>
    <property type="project" value="TreeGrafter"/>
</dbReference>
<dbReference type="PROSITE" id="PS50075">
    <property type="entry name" value="CARRIER"/>
    <property type="match status" value="1"/>
</dbReference>
<dbReference type="Gene3D" id="3.40.50.12780">
    <property type="entry name" value="N-terminal domain of ligase-like"/>
    <property type="match status" value="1"/>
</dbReference>
<dbReference type="GO" id="GO:0043041">
    <property type="term" value="P:amino acid activation for nonribosomal peptide biosynthetic process"/>
    <property type="evidence" value="ECO:0007669"/>
    <property type="project" value="TreeGrafter"/>
</dbReference>
<dbReference type="RefSeq" id="WP_058271311.1">
    <property type="nucleotide sequence ID" value="NZ_CYPS01000003.1"/>
</dbReference>
<evidence type="ECO:0000259" key="1">
    <source>
        <dbReference type="PROSITE" id="PS50075"/>
    </source>
</evidence>
<gene>
    <name evidence="2" type="primary">lgrD</name>
    <name evidence="2" type="ORF">RUM4293_00010</name>
</gene>
<dbReference type="GO" id="GO:0031177">
    <property type="term" value="F:phosphopantetheine binding"/>
    <property type="evidence" value="ECO:0007669"/>
    <property type="project" value="TreeGrafter"/>
</dbReference>
<dbReference type="AlphaFoldDB" id="A0A0P1E1X9"/>
<dbReference type="InterPro" id="IPR001242">
    <property type="entry name" value="Condensation_dom"/>
</dbReference>
<dbReference type="InterPro" id="IPR042099">
    <property type="entry name" value="ANL_N_sf"/>
</dbReference>
<dbReference type="Pfam" id="PF00975">
    <property type="entry name" value="Thioesterase"/>
    <property type="match status" value="1"/>
</dbReference>
<dbReference type="InterPro" id="IPR029058">
    <property type="entry name" value="AB_hydrolase_fold"/>
</dbReference>
<dbReference type="InterPro" id="IPR000873">
    <property type="entry name" value="AMP-dep_synth/lig_dom"/>
</dbReference>
<dbReference type="InterPro" id="IPR023213">
    <property type="entry name" value="CAT-like_dom_sf"/>
</dbReference>
<dbReference type="GO" id="GO:0003824">
    <property type="term" value="F:catalytic activity"/>
    <property type="evidence" value="ECO:0007669"/>
    <property type="project" value="InterPro"/>
</dbReference>
<dbReference type="Proteomes" id="UP000050786">
    <property type="component" value="Unassembled WGS sequence"/>
</dbReference>
<dbReference type="SUPFAM" id="SSF52777">
    <property type="entry name" value="CoA-dependent acyltransferases"/>
    <property type="match status" value="2"/>
</dbReference>
<protein>
    <submittedName>
        <fullName evidence="2">Linear gramicidin synthase subunit D</fullName>
    </submittedName>
</protein>
<reference evidence="3" key="1">
    <citation type="submission" date="2015-09" db="EMBL/GenBank/DDBJ databases">
        <authorList>
            <person name="Rodrigo-Torres L."/>
            <person name="Arahal D.R."/>
        </authorList>
    </citation>
    <scope>NUCLEOTIDE SEQUENCE [LARGE SCALE GENOMIC DNA]</scope>
    <source>
        <strain evidence="3">CECT 4293</strain>
    </source>
</reference>
<evidence type="ECO:0000313" key="3">
    <source>
        <dbReference type="Proteomes" id="UP000050786"/>
    </source>
</evidence>
<dbReference type="InterPro" id="IPR009081">
    <property type="entry name" value="PP-bd_ACP"/>
</dbReference>
<dbReference type="EMBL" id="CYPS01000003">
    <property type="protein sequence ID" value="CUH41146.1"/>
    <property type="molecule type" value="Genomic_DNA"/>
</dbReference>
<dbReference type="SUPFAM" id="SSF56801">
    <property type="entry name" value="Acetyl-CoA synthetase-like"/>
    <property type="match status" value="1"/>
</dbReference>
<dbReference type="Gene3D" id="3.30.300.30">
    <property type="match status" value="1"/>
</dbReference>
<dbReference type="CDD" id="cd05930">
    <property type="entry name" value="A_NRPS"/>
    <property type="match status" value="1"/>
</dbReference>